<evidence type="ECO:0000313" key="1">
    <source>
        <dbReference type="EMBL" id="KAF6203410.1"/>
    </source>
</evidence>
<dbReference type="Proteomes" id="UP000466442">
    <property type="component" value="Unassembled WGS sequence"/>
</dbReference>
<sequence length="69" mass="7775">MKGKKFLCSNQKLFLFATMRPDAGFKIYGLLTVGYPLITSMVWQVASYLVILVQMRSISSIDMSASYNT</sequence>
<dbReference type="EMBL" id="WIXP02000011">
    <property type="protein sequence ID" value="KAF6203410.1"/>
    <property type="molecule type" value="Genomic_DNA"/>
</dbReference>
<keyword evidence="2" id="KW-1185">Reference proteome</keyword>
<organism evidence="1 2">
    <name type="scientific">Apolygus lucorum</name>
    <name type="common">Small green plant bug</name>
    <name type="synonym">Lygocoris lucorum</name>
    <dbReference type="NCBI Taxonomy" id="248454"/>
    <lineage>
        <taxon>Eukaryota</taxon>
        <taxon>Metazoa</taxon>
        <taxon>Ecdysozoa</taxon>
        <taxon>Arthropoda</taxon>
        <taxon>Hexapoda</taxon>
        <taxon>Insecta</taxon>
        <taxon>Pterygota</taxon>
        <taxon>Neoptera</taxon>
        <taxon>Paraneoptera</taxon>
        <taxon>Hemiptera</taxon>
        <taxon>Heteroptera</taxon>
        <taxon>Panheteroptera</taxon>
        <taxon>Cimicomorpha</taxon>
        <taxon>Miridae</taxon>
        <taxon>Mirini</taxon>
        <taxon>Apolygus</taxon>
    </lineage>
</organism>
<accession>A0A6A4JV18</accession>
<dbReference type="AlphaFoldDB" id="A0A6A4JV18"/>
<gene>
    <name evidence="1" type="ORF">GE061_003829</name>
</gene>
<protein>
    <submittedName>
        <fullName evidence="1">Uncharacterized protein</fullName>
    </submittedName>
</protein>
<comment type="caution">
    <text evidence="1">The sequence shown here is derived from an EMBL/GenBank/DDBJ whole genome shotgun (WGS) entry which is preliminary data.</text>
</comment>
<proteinExistence type="predicted"/>
<reference evidence="1" key="1">
    <citation type="journal article" date="2021" name="Mol. Ecol. Resour.">
        <title>Apolygus lucorum genome provides insights into omnivorousness and mesophyll feeding.</title>
        <authorList>
            <person name="Liu Y."/>
            <person name="Liu H."/>
            <person name="Wang H."/>
            <person name="Huang T."/>
            <person name="Liu B."/>
            <person name="Yang B."/>
            <person name="Yin L."/>
            <person name="Li B."/>
            <person name="Zhang Y."/>
            <person name="Zhang S."/>
            <person name="Jiang F."/>
            <person name="Zhang X."/>
            <person name="Ren Y."/>
            <person name="Wang B."/>
            <person name="Wang S."/>
            <person name="Lu Y."/>
            <person name="Wu K."/>
            <person name="Fan W."/>
            <person name="Wang G."/>
        </authorList>
    </citation>
    <scope>NUCLEOTIDE SEQUENCE</scope>
    <source>
        <strain evidence="1">12Hb</strain>
    </source>
</reference>
<evidence type="ECO:0000313" key="2">
    <source>
        <dbReference type="Proteomes" id="UP000466442"/>
    </source>
</evidence>
<name>A0A6A4JV18_APOLU</name>